<dbReference type="OrthoDB" id="10481905at2759"/>
<dbReference type="Proteomes" id="UP000799750">
    <property type="component" value="Unassembled WGS sequence"/>
</dbReference>
<feature type="region of interest" description="Disordered" evidence="1">
    <location>
        <begin position="384"/>
        <end position="421"/>
    </location>
</feature>
<reference evidence="2" key="1">
    <citation type="journal article" date="2020" name="Stud. Mycol.">
        <title>101 Dothideomycetes genomes: a test case for predicting lifestyles and emergence of pathogens.</title>
        <authorList>
            <person name="Haridas S."/>
            <person name="Albert R."/>
            <person name="Binder M."/>
            <person name="Bloem J."/>
            <person name="Labutti K."/>
            <person name="Salamov A."/>
            <person name="Andreopoulos B."/>
            <person name="Baker S."/>
            <person name="Barry K."/>
            <person name="Bills G."/>
            <person name="Bluhm B."/>
            <person name="Cannon C."/>
            <person name="Castanera R."/>
            <person name="Culley D."/>
            <person name="Daum C."/>
            <person name="Ezra D."/>
            <person name="Gonzalez J."/>
            <person name="Henrissat B."/>
            <person name="Kuo A."/>
            <person name="Liang C."/>
            <person name="Lipzen A."/>
            <person name="Lutzoni F."/>
            <person name="Magnuson J."/>
            <person name="Mondo S."/>
            <person name="Nolan M."/>
            <person name="Ohm R."/>
            <person name="Pangilinan J."/>
            <person name="Park H.-J."/>
            <person name="Ramirez L."/>
            <person name="Alfaro M."/>
            <person name="Sun H."/>
            <person name="Tritt A."/>
            <person name="Yoshinaga Y."/>
            <person name="Zwiers L.-H."/>
            <person name="Turgeon B."/>
            <person name="Goodwin S."/>
            <person name="Spatafora J."/>
            <person name="Crous P."/>
            <person name="Grigoriev I."/>
        </authorList>
    </citation>
    <scope>NUCLEOTIDE SEQUENCE</scope>
    <source>
        <strain evidence="2">CBS 269.34</strain>
    </source>
</reference>
<accession>A0A6A6QRM8</accession>
<protein>
    <submittedName>
        <fullName evidence="2">Uncharacterized protein</fullName>
    </submittedName>
</protein>
<evidence type="ECO:0000256" key="1">
    <source>
        <dbReference type="SAM" id="MobiDB-lite"/>
    </source>
</evidence>
<evidence type="ECO:0000313" key="3">
    <source>
        <dbReference type="Proteomes" id="UP000799750"/>
    </source>
</evidence>
<organism evidence="2 3">
    <name type="scientific">Lophium mytilinum</name>
    <dbReference type="NCBI Taxonomy" id="390894"/>
    <lineage>
        <taxon>Eukaryota</taxon>
        <taxon>Fungi</taxon>
        <taxon>Dikarya</taxon>
        <taxon>Ascomycota</taxon>
        <taxon>Pezizomycotina</taxon>
        <taxon>Dothideomycetes</taxon>
        <taxon>Pleosporomycetidae</taxon>
        <taxon>Mytilinidiales</taxon>
        <taxon>Mytilinidiaceae</taxon>
        <taxon>Lophium</taxon>
    </lineage>
</organism>
<dbReference type="EMBL" id="MU004190">
    <property type="protein sequence ID" value="KAF2494819.1"/>
    <property type="molecule type" value="Genomic_DNA"/>
</dbReference>
<proteinExistence type="predicted"/>
<evidence type="ECO:0000313" key="2">
    <source>
        <dbReference type="EMBL" id="KAF2494819.1"/>
    </source>
</evidence>
<feature type="compositionally biased region" description="Acidic residues" evidence="1">
    <location>
        <begin position="388"/>
        <end position="415"/>
    </location>
</feature>
<name>A0A6A6QRM8_9PEZI</name>
<keyword evidence="3" id="KW-1185">Reference proteome</keyword>
<sequence length="421" mass="48036">MNELQPESSTLRPLSGAFTTSRSKPCSPLDPQSDHTVKNGTGKTSWTPHARVIHQLSKKLQSLPAEIRLCIFGHVFDYNTKAPVAVHPIAAPLKVVQKTPEYDHTTTTVGMRDYGFRWLSWDPRKTLHDWCYEAFVGLNVATEASEAFYSCTWFHLNLEDLSNFVSSPGYKSVRNFKPGNYARYLIIDVGQVGWEPDGTVPRHGDIDRNQHMWGGETIEMDPKTWPRLKMLLDLPKLREVGIYIPSTWQKNEILRLAPTVLALKQRGVRVRLTRGSGESPDEGMEDDMAYSSDSNTHGEECLAARTEVIQKIELGKVRLERPPYEGPVYHSTPERIDNMFRKPTKKDFRHAASYYELIMVALVYRVMIWAPEKFAELLARRRERTELGEDDTSDEDEVPSEGDDDLSEEDDDLSEDYGLSE</sequence>
<feature type="region of interest" description="Disordered" evidence="1">
    <location>
        <begin position="273"/>
        <end position="295"/>
    </location>
</feature>
<feature type="compositionally biased region" description="Polar residues" evidence="1">
    <location>
        <begin position="1"/>
        <end position="24"/>
    </location>
</feature>
<feature type="compositionally biased region" description="Acidic residues" evidence="1">
    <location>
        <begin position="279"/>
        <end position="288"/>
    </location>
</feature>
<gene>
    <name evidence="2" type="ORF">BU16DRAFT_562448</name>
</gene>
<feature type="region of interest" description="Disordered" evidence="1">
    <location>
        <begin position="1"/>
        <end position="45"/>
    </location>
</feature>
<dbReference type="AlphaFoldDB" id="A0A6A6QRM8"/>